<dbReference type="SUPFAM" id="SSF49742">
    <property type="entry name" value="PHM/PNGase F"/>
    <property type="match status" value="2"/>
</dbReference>
<keyword evidence="6 11" id="KW-0186">Copper</keyword>
<keyword evidence="2 11" id="KW-0479">Metal-binding</keyword>
<dbReference type="Gene3D" id="2.60.120.230">
    <property type="match status" value="1"/>
</dbReference>
<dbReference type="Pfam" id="PF03712">
    <property type="entry name" value="Cu2_monoox_C"/>
    <property type="match status" value="1"/>
</dbReference>
<keyword evidence="3 13" id="KW-0732">Signal</keyword>
<accession>A0AA85IRZ7</accession>
<dbReference type="GO" id="GO:0016020">
    <property type="term" value="C:membrane"/>
    <property type="evidence" value="ECO:0007669"/>
    <property type="project" value="InterPro"/>
</dbReference>
<feature type="binding site" evidence="11">
    <location>
        <position position="71"/>
    </location>
    <ligand>
        <name>Cu(2+)</name>
        <dbReference type="ChEBI" id="CHEBI:29036"/>
        <label>1</label>
        <note>catalytic</note>
    </ligand>
</feature>
<protein>
    <recommendedName>
        <fullName evidence="1">peptidylglycine monooxygenase</fullName>
        <ecNumber evidence="1">1.14.17.3</ecNumber>
    </recommendedName>
</protein>
<organism evidence="16 17">
    <name type="scientific">Trichobilharzia regenti</name>
    <name type="common">Nasal bird schistosome</name>
    <dbReference type="NCBI Taxonomy" id="157069"/>
    <lineage>
        <taxon>Eukaryota</taxon>
        <taxon>Metazoa</taxon>
        <taxon>Spiralia</taxon>
        <taxon>Lophotrochozoa</taxon>
        <taxon>Platyhelminthes</taxon>
        <taxon>Trematoda</taxon>
        <taxon>Digenea</taxon>
        <taxon>Strigeidida</taxon>
        <taxon>Schistosomatoidea</taxon>
        <taxon>Schistosomatidae</taxon>
        <taxon>Trichobilharzia</taxon>
    </lineage>
</organism>
<evidence type="ECO:0000256" key="5">
    <source>
        <dbReference type="ARBA" id="ARBA00023002"/>
    </source>
</evidence>
<feature type="signal peptide" evidence="13">
    <location>
        <begin position="1"/>
        <end position="20"/>
    </location>
</feature>
<keyword evidence="4" id="KW-0862">Zinc</keyword>
<evidence type="ECO:0000313" key="17">
    <source>
        <dbReference type="WBParaSite" id="TREG1_103750.1"/>
    </source>
</evidence>
<evidence type="ECO:0000259" key="14">
    <source>
        <dbReference type="Pfam" id="PF01082"/>
    </source>
</evidence>
<dbReference type="PROSITE" id="PS00084">
    <property type="entry name" value="CU2_MONOOXYGENASE_1"/>
    <property type="match status" value="1"/>
</dbReference>
<keyword evidence="16" id="KW-1185">Reference proteome</keyword>
<evidence type="ECO:0000256" key="13">
    <source>
        <dbReference type="SAM" id="SignalP"/>
    </source>
</evidence>
<evidence type="ECO:0000256" key="7">
    <source>
        <dbReference type="ARBA" id="ARBA00023033"/>
    </source>
</evidence>
<dbReference type="GO" id="GO:0004504">
    <property type="term" value="F:peptidylglycine monooxygenase activity"/>
    <property type="evidence" value="ECO:0007669"/>
    <property type="project" value="UniProtKB-EC"/>
</dbReference>
<dbReference type="PANTHER" id="PTHR10680">
    <property type="entry name" value="PEPTIDYL-GLYCINE ALPHA-AMIDATING MONOOXYGENASE"/>
    <property type="match status" value="1"/>
</dbReference>
<evidence type="ECO:0000259" key="15">
    <source>
        <dbReference type="Pfam" id="PF03712"/>
    </source>
</evidence>
<feature type="disulfide bond" evidence="12">
    <location>
        <begin position="264"/>
        <end position="285"/>
    </location>
</feature>
<dbReference type="WBParaSite" id="TREG1_103750.1">
    <property type="protein sequence ID" value="TREG1_103750.1"/>
    <property type="gene ID" value="TREG1_103750"/>
</dbReference>
<comment type="cofactor">
    <cofactor evidence="11">
        <name>Cu(2+)</name>
        <dbReference type="ChEBI" id="CHEBI:29036"/>
    </cofactor>
    <text evidence="11">Binds 2 Cu(2+) ions per subunit.</text>
</comment>
<reference evidence="16" key="1">
    <citation type="submission" date="2022-06" db="EMBL/GenBank/DDBJ databases">
        <authorList>
            <person name="Berger JAMES D."/>
            <person name="Berger JAMES D."/>
        </authorList>
    </citation>
    <scope>NUCLEOTIDE SEQUENCE [LARGE SCALE GENOMIC DNA]</scope>
</reference>
<dbReference type="PANTHER" id="PTHR10680:SF14">
    <property type="entry name" value="PEPTIDYL-GLYCINE ALPHA-AMIDATING MONOOXYGENASE"/>
    <property type="match status" value="1"/>
</dbReference>
<reference evidence="17" key="2">
    <citation type="submission" date="2023-11" db="UniProtKB">
        <authorList>
            <consortium name="WormBaseParasite"/>
        </authorList>
    </citation>
    <scope>IDENTIFICATION</scope>
</reference>
<dbReference type="Proteomes" id="UP000050795">
    <property type="component" value="Unassembled WGS sequence"/>
</dbReference>
<keyword evidence="5" id="KW-0560">Oxidoreductase</keyword>
<evidence type="ECO:0000256" key="1">
    <source>
        <dbReference type="ARBA" id="ARBA00012689"/>
    </source>
</evidence>
<comment type="catalytic activity">
    <reaction evidence="10">
        <text>a [peptide]-C-terminal glycine + 2 L-ascorbate + O2 = a [peptide]-C-terminal (2S)-2-hydroxyglycine + 2 monodehydro-L-ascorbate radical + H2O</text>
        <dbReference type="Rhea" id="RHEA:21452"/>
        <dbReference type="Rhea" id="RHEA-COMP:13486"/>
        <dbReference type="Rhea" id="RHEA-COMP:15321"/>
        <dbReference type="ChEBI" id="CHEBI:15377"/>
        <dbReference type="ChEBI" id="CHEBI:15379"/>
        <dbReference type="ChEBI" id="CHEBI:38290"/>
        <dbReference type="ChEBI" id="CHEBI:59513"/>
        <dbReference type="ChEBI" id="CHEBI:137000"/>
        <dbReference type="ChEBI" id="CHEBI:142768"/>
        <dbReference type="EC" id="1.14.17.3"/>
    </reaction>
</comment>
<dbReference type="InterPro" id="IPR000323">
    <property type="entry name" value="Cu2_ascorb_mOase_N"/>
</dbReference>
<dbReference type="InterPro" id="IPR000720">
    <property type="entry name" value="PHM/PAL"/>
</dbReference>
<dbReference type="GO" id="GO:0006518">
    <property type="term" value="P:peptide metabolic process"/>
    <property type="evidence" value="ECO:0007669"/>
    <property type="project" value="InterPro"/>
</dbReference>
<dbReference type="Pfam" id="PF01082">
    <property type="entry name" value="Cu2_monooxygen"/>
    <property type="match status" value="1"/>
</dbReference>
<evidence type="ECO:0000256" key="11">
    <source>
        <dbReference type="PIRSR" id="PIRSR600720-2"/>
    </source>
</evidence>
<feature type="disulfide bond" evidence="12">
    <location>
        <begin position="77"/>
        <end position="100"/>
    </location>
</feature>
<keyword evidence="8 12" id="KW-1015">Disulfide bond</keyword>
<dbReference type="GO" id="GO:0005507">
    <property type="term" value="F:copper ion binding"/>
    <property type="evidence" value="ECO:0007669"/>
    <property type="project" value="InterPro"/>
</dbReference>
<keyword evidence="7" id="KW-0503">Monooxygenase</keyword>
<evidence type="ECO:0000256" key="10">
    <source>
        <dbReference type="ARBA" id="ARBA00048431"/>
    </source>
</evidence>
<dbReference type="PRINTS" id="PR00790">
    <property type="entry name" value="PAMONOXGNASE"/>
</dbReference>
<dbReference type="InterPro" id="IPR036939">
    <property type="entry name" value="Cu2_ascorb_mOase_N_sf"/>
</dbReference>
<evidence type="ECO:0000256" key="9">
    <source>
        <dbReference type="ARBA" id="ARBA00023180"/>
    </source>
</evidence>
<keyword evidence="9" id="KW-0325">Glycoprotein</keyword>
<dbReference type="InterPro" id="IPR024548">
    <property type="entry name" value="Cu2_monoox_C"/>
</dbReference>
<name>A0AA85IRZ7_TRIRE</name>
<dbReference type="Gene3D" id="2.60.120.310">
    <property type="entry name" value="Copper type II, ascorbate-dependent monooxygenase, N-terminal domain"/>
    <property type="match status" value="1"/>
</dbReference>
<evidence type="ECO:0000256" key="4">
    <source>
        <dbReference type="ARBA" id="ARBA00022833"/>
    </source>
</evidence>
<dbReference type="GO" id="GO:0005576">
    <property type="term" value="C:extracellular region"/>
    <property type="evidence" value="ECO:0007669"/>
    <property type="project" value="TreeGrafter"/>
</dbReference>
<dbReference type="InterPro" id="IPR020611">
    <property type="entry name" value="Cu2_ascorb_mOase_CS-1"/>
</dbReference>
<dbReference type="InterPro" id="IPR014784">
    <property type="entry name" value="Cu2_ascorb_mOase-like_C"/>
</dbReference>
<feature type="domain" description="Copper type II ascorbate-dependent monooxygenase C-terminal" evidence="15">
    <location>
        <begin position="177"/>
        <end position="310"/>
    </location>
</feature>
<dbReference type="AlphaFoldDB" id="A0AA85IRZ7"/>
<evidence type="ECO:0000256" key="2">
    <source>
        <dbReference type="ARBA" id="ARBA00022723"/>
    </source>
</evidence>
<feature type="binding site" evidence="11">
    <location>
        <position position="70"/>
    </location>
    <ligand>
        <name>Cu(2+)</name>
        <dbReference type="ChEBI" id="CHEBI:29036"/>
        <label>1</label>
        <note>catalytic</note>
    </ligand>
</feature>
<feature type="chain" id="PRO_5041697428" description="peptidylglycine monooxygenase" evidence="13">
    <location>
        <begin position="21"/>
        <end position="352"/>
    </location>
</feature>
<dbReference type="InterPro" id="IPR008977">
    <property type="entry name" value="PHM/PNGase_F_dom_sf"/>
</dbReference>
<feature type="binding site" evidence="11">
    <location>
        <position position="141"/>
    </location>
    <ligand>
        <name>Cu(2+)</name>
        <dbReference type="ChEBI" id="CHEBI:29036"/>
        <label>1</label>
        <note>catalytic</note>
    </ligand>
</feature>
<feature type="binding site" evidence="11">
    <location>
        <position position="212"/>
    </location>
    <ligand>
        <name>Cu(2+)</name>
        <dbReference type="ChEBI" id="CHEBI:29036"/>
        <label>1</label>
        <note>catalytic</note>
    </ligand>
</feature>
<dbReference type="EC" id="1.14.17.3" evidence="1"/>
<evidence type="ECO:0000256" key="3">
    <source>
        <dbReference type="ARBA" id="ARBA00022729"/>
    </source>
</evidence>
<evidence type="ECO:0000313" key="16">
    <source>
        <dbReference type="Proteomes" id="UP000050795"/>
    </source>
</evidence>
<feature type="binding site" evidence="11">
    <location>
        <position position="284"/>
    </location>
    <ligand>
        <name>Cu(2+)</name>
        <dbReference type="ChEBI" id="CHEBI:29036"/>
        <label>1</label>
        <note>catalytic</note>
    </ligand>
</feature>
<feature type="binding site" evidence="11">
    <location>
        <position position="214"/>
    </location>
    <ligand>
        <name>Cu(2+)</name>
        <dbReference type="ChEBI" id="CHEBI:29036"/>
        <label>1</label>
        <note>catalytic</note>
    </ligand>
</feature>
<feature type="domain" description="Copper type II ascorbate-dependent monooxygenase N-terminal" evidence="14">
    <location>
        <begin position="29"/>
        <end position="147"/>
    </location>
</feature>
<evidence type="ECO:0000256" key="12">
    <source>
        <dbReference type="PIRSR" id="PIRSR600720-3"/>
    </source>
</evidence>
<sequence length="352" mass="40055">MPPLTCCTLLLLITLHGIFTFPSSRDEYTIRMPGVRTTQDDEYWCYSQRVDNNTFYITKFEPLYDPELAHHMILFSCENPGSENQLWRCDMMSSDASPVCKGTPEIVFAWAMGAPSFKMPEGVSHKVGLGTPSKYLVLQIHYKNAASFESDENKVDTSGIKLTVQATPTNKLSGMYILISGGKVLPKQTTKLEMSCMYTGQVTLHPFAYRVHAHSHGVLNEGFVLDGENKYLIGSKSPQVHQTFYPVENKSLEIHNGDNIAAMCIMENNEDKVIPMGSTRQDEMCNFYMMYWVDKDNEDQLYDVKNQVCYVGDESDIENEIKNMYEFSISRPPWTDFDFQAEVDGEPLFGFD</sequence>
<evidence type="ECO:0000256" key="6">
    <source>
        <dbReference type="ARBA" id="ARBA00023008"/>
    </source>
</evidence>
<evidence type="ECO:0000256" key="8">
    <source>
        <dbReference type="ARBA" id="ARBA00023157"/>
    </source>
</evidence>
<feature type="disulfide bond" evidence="12">
    <location>
        <begin position="45"/>
        <end position="89"/>
    </location>
</feature>
<proteinExistence type="predicted"/>